<dbReference type="Gene3D" id="3.40.1350.10">
    <property type="match status" value="1"/>
</dbReference>
<comment type="caution">
    <text evidence="2">The sequence shown here is derived from an EMBL/GenBank/DDBJ whole genome shotgun (WGS) entry which is preliminary data.</text>
</comment>
<organism evidence="2 3">
    <name type="scientific">Flavobacterium celericrescens</name>
    <dbReference type="NCBI Taxonomy" id="2709780"/>
    <lineage>
        <taxon>Bacteria</taxon>
        <taxon>Pseudomonadati</taxon>
        <taxon>Bacteroidota</taxon>
        <taxon>Flavobacteriia</taxon>
        <taxon>Flavobacteriales</taxon>
        <taxon>Flavobacteriaceae</taxon>
        <taxon>Flavobacterium</taxon>
    </lineage>
</organism>
<dbReference type="InterPro" id="IPR011856">
    <property type="entry name" value="tRNA_endonuc-like_dom_sf"/>
</dbReference>
<accession>A0ABX0ICH9</accession>
<dbReference type="Pfam" id="PF04471">
    <property type="entry name" value="Mrr_cat"/>
    <property type="match status" value="1"/>
</dbReference>
<dbReference type="SUPFAM" id="SSF52980">
    <property type="entry name" value="Restriction endonuclease-like"/>
    <property type="match status" value="1"/>
</dbReference>
<dbReference type="RefSeq" id="WP_166236890.1">
    <property type="nucleotide sequence ID" value="NZ_JAAJBV010000006.1"/>
</dbReference>
<dbReference type="Proteomes" id="UP000761423">
    <property type="component" value="Unassembled WGS sequence"/>
</dbReference>
<evidence type="ECO:0000259" key="1">
    <source>
        <dbReference type="Pfam" id="PF04471"/>
    </source>
</evidence>
<dbReference type="EMBL" id="JAAJBV010000006">
    <property type="protein sequence ID" value="NHM04854.1"/>
    <property type="molecule type" value="Genomic_DNA"/>
</dbReference>
<keyword evidence="3" id="KW-1185">Reference proteome</keyword>
<name>A0ABX0ICH9_9FLAO</name>
<sequence>MNNIYCVRADFGKYTKEFISGGYVAIGWLPSNDLSQIQNKDALYPLYRNEYPKDTSNVVIGVQVGQISRFLLDIQTGDYVITPSEDTNYLYYGVVENNSYYYENTGKDVCPYFQRKKVIWNKEPILRSEFSVPFQNTMRSSLTVFAVNHKRNFFEVIGRTDLVPKAEQIVKFDYYKSVLNKILELDDQEFEILVTHILSALGFEGSERTGRVGDGGVDATGELDVSGLAKIKIFVQAKRYKLGSKINHNVVKNLRSNIPSGGQGAFITTAEFQKRAQEIANENGFPRIGLINGEQLVDILTEHWSNIPDEFKEKLGLKIGLVIS</sequence>
<protein>
    <recommendedName>
        <fullName evidence="1">Restriction endonuclease type IV Mrr domain-containing protein</fullName>
    </recommendedName>
</protein>
<gene>
    <name evidence="2" type="ORF">G4L40_09090</name>
</gene>
<proteinExistence type="predicted"/>
<feature type="domain" description="Restriction endonuclease type IV Mrr" evidence="1">
    <location>
        <begin position="183"/>
        <end position="299"/>
    </location>
</feature>
<dbReference type="InterPro" id="IPR052906">
    <property type="entry name" value="Type_IV_Methyl-Rstrct_Enzyme"/>
</dbReference>
<dbReference type="PANTHER" id="PTHR30015">
    <property type="entry name" value="MRR RESTRICTION SYSTEM PROTEIN"/>
    <property type="match status" value="1"/>
</dbReference>
<dbReference type="InterPro" id="IPR011335">
    <property type="entry name" value="Restrct_endonuc-II-like"/>
</dbReference>
<evidence type="ECO:0000313" key="3">
    <source>
        <dbReference type="Proteomes" id="UP000761423"/>
    </source>
</evidence>
<dbReference type="PANTHER" id="PTHR30015:SF7">
    <property type="entry name" value="TYPE IV METHYL-DIRECTED RESTRICTION ENZYME ECOKMRR"/>
    <property type="match status" value="1"/>
</dbReference>
<reference evidence="2 3" key="1">
    <citation type="submission" date="2020-02" db="EMBL/GenBank/DDBJ databases">
        <authorList>
            <person name="Chen W.-M."/>
        </authorList>
    </citation>
    <scope>NUCLEOTIDE SEQUENCE [LARGE SCALE GENOMIC DNA]</scope>
    <source>
        <strain evidence="2 3">TWA-26</strain>
    </source>
</reference>
<evidence type="ECO:0000313" key="2">
    <source>
        <dbReference type="EMBL" id="NHM04854.1"/>
    </source>
</evidence>
<dbReference type="InterPro" id="IPR007560">
    <property type="entry name" value="Restrct_endonuc_IV_Mrr"/>
</dbReference>